<dbReference type="RefSeq" id="WP_052038119.1">
    <property type="nucleotide sequence ID" value="NZ_JACDRW010000034.1"/>
</dbReference>
<comment type="caution">
    <text evidence="12">The sequence shown here is derived from an EMBL/GenBank/DDBJ whole genome shotgun (WGS) entry which is preliminary data.</text>
</comment>
<sequence>MSYYSCISQHRPWRCVIPLLLTVGCVGLARAAIDNTDHDNLTFDTDVLNERGIDPSIAKLFSHAPRFMPGESSVVLTVNGDHRGRIKVRFDEKGTLCADRAFQRQARLASPPDYAESIDCFDLRRAWPQAEIQPEPGEGKVHLIVPTEALSSSDTDDGNWQHGGAAGMLNYAAQYMNSSGGMGGIDFSQVDTEAGFNAGDWIMRSRQTFTRFNNQNRISHQAAYAQRSFVDLKKVLQLGQIGLSNSLFGTGQVQGFQMFPEPALTSGNGGAGLVEGVAETPSVVEVRQSGVLVYSTTIPAGPFRLQGFSLLNTRTDLAVTLTGSNGQTRQFTVPAATLLARVPLVSPGLSFGAGRLEQQYGQSPVVGTIATGWQMTPFTSLNVGVLGSAPYRAGAVNLETQLFDQTSLSLQATSAQDVDRGNTGALASTILSHSLSERLSVNVNGRQQTSKYRELSDALQRDSLDNPNSQSRSRYQWGSGVSWSEEVLGNFSLSWTRSTTFAGNNTDYLRGSWSRQFERAYLGVSLERNTATINGRADDRLYVSFSMPLGEGRDINSYLNTSKRNTRTGVRYSDRTSQDRGWSIATDRDLRNNRTSASGNVDFVTPVSQLSASLSHDSDNYTSWSARASGGAVFHEGGATLSPYQVAETFGIARVGKESGVRLDTPGGPVWTNRWGYAVLPTLNGYRRSGVQIDTRSLAKNVDVSNAWQDAEMARGAIGRVDFDVIRTRRVLVETMMADGKRIQPGASVFDDSGNLITVVGDDGSVFVPDAAPGMLLEVQSSGRTVCSMKLDLPEAVESSGFYENAAATCR</sequence>
<evidence type="ECO:0000256" key="5">
    <source>
        <dbReference type="ARBA" id="ARBA00022692"/>
    </source>
</evidence>
<dbReference type="Gene3D" id="2.60.40.2070">
    <property type="match status" value="1"/>
</dbReference>
<comment type="similarity">
    <text evidence="2">Belongs to the fimbrial export usher family.</text>
</comment>
<evidence type="ECO:0000313" key="12">
    <source>
        <dbReference type="EMBL" id="POE25522.1"/>
    </source>
</evidence>
<keyword evidence="3" id="KW-0813">Transport</keyword>
<dbReference type="Proteomes" id="UP000237274">
    <property type="component" value="Unassembled WGS sequence"/>
</dbReference>
<dbReference type="EMBL" id="MTAO01000011">
    <property type="protein sequence ID" value="POE25522.1"/>
    <property type="molecule type" value="Genomic_DNA"/>
</dbReference>
<evidence type="ECO:0000256" key="7">
    <source>
        <dbReference type="ARBA" id="ARBA00023136"/>
    </source>
</evidence>
<reference evidence="12 13" key="1">
    <citation type="submission" date="2017-01" db="EMBL/GenBank/DDBJ databases">
        <title>Comparative Genomics of 38 Pectobacterium strains comprising three species revealed the characteristics of Pectobacterium carotovorum.</title>
        <authorList>
            <person name="Xie H."/>
            <person name="Ma Y."/>
            <person name="Li X."/>
        </authorList>
    </citation>
    <scope>NUCLEOTIDE SEQUENCE [LARGE SCALE GENOMIC DNA]</scope>
    <source>
        <strain evidence="12 13">Q142</strain>
    </source>
</reference>
<dbReference type="InterPro" id="IPR025885">
    <property type="entry name" value="PapC_N"/>
</dbReference>
<keyword evidence="5" id="KW-0812">Transmembrane</keyword>
<keyword evidence="4" id="KW-1134">Transmembrane beta strand</keyword>
<evidence type="ECO:0000256" key="9">
    <source>
        <dbReference type="SAM" id="SignalP"/>
    </source>
</evidence>
<protein>
    <submittedName>
        <fullName evidence="12">Fimbrial protein</fullName>
    </submittedName>
</protein>
<feature type="chain" id="PRO_5044790189" evidence="9">
    <location>
        <begin position="32"/>
        <end position="811"/>
    </location>
</feature>
<gene>
    <name evidence="12" type="ORF">BV926_15845</name>
</gene>
<dbReference type="InterPro" id="IPR037224">
    <property type="entry name" value="PapC_N_sf"/>
</dbReference>
<dbReference type="SUPFAM" id="SSF141729">
    <property type="entry name" value="FimD N-terminal domain-like"/>
    <property type="match status" value="1"/>
</dbReference>
<dbReference type="InterPro" id="IPR000015">
    <property type="entry name" value="Fimb_usher"/>
</dbReference>
<name>A0ABD6VMB1_9GAMM</name>
<dbReference type="Gene3D" id="2.60.40.3110">
    <property type="match status" value="1"/>
</dbReference>
<evidence type="ECO:0000256" key="8">
    <source>
        <dbReference type="ARBA" id="ARBA00023237"/>
    </source>
</evidence>
<comment type="subcellular location">
    <subcellularLocation>
        <location evidence="1">Cell outer membrane</location>
        <topology evidence="1">Multi-pass membrane protein</topology>
    </subcellularLocation>
</comment>
<evidence type="ECO:0000256" key="2">
    <source>
        <dbReference type="ARBA" id="ARBA00008064"/>
    </source>
</evidence>
<evidence type="ECO:0000256" key="6">
    <source>
        <dbReference type="ARBA" id="ARBA00022729"/>
    </source>
</evidence>
<dbReference type="InterPro" id="IPR025949">
    <property type="entry name" value="PapC-like_C"/>
</dbReference>
<dbReference type="InterPro" id="IPR043142">
    <property type="entry name" value="PapC-like_C_sf"/>
</dbReference>
<feature type="domain" description="PapC-like C-terminal" evidence="10">
    <location>
        <begin position="733"/>
        <end position="795"/>
    </location>
</feature>
<evidence type="ECO:0000256" key="3">
    <source>
        <dbReference type="ARBA" id="ARBA00022448"/>
    </source>
</evidence>
<evidence type="ECO:0000259" key="10">
    <source>
        <dbReference type="Pfam" id="PF13953"/>
    </source>
</evidence>
<dbReference type="GO" id="GO:0009279">
    <property type="term" value="C:cell outer membrane"/>
    <property type="evidence" value="ECO:0007669"/>
    <property type="project" value="UniProtKB-SubCell"/>
</dbReference>
<dbReference type="PANTHER" id="PTHR30451:SF8">
    <property type="entry name" value="FIMBRIAL USHER PROTEIN"/>
    <property type="match status" value="1"/>
</dbReference>
<evidence type="ECO:0000256" key="4">
    <source>
        <dbReference type="ARBA" id="ARBA00022452"/>
    </source>
</evidence>
<proteinExistence type="inferred from homology"/>
<feature type="signal peptide" evidence="9">
    <location>
        <begin position="1"/>
        <end position="31"/>
    </location>
</feature>
<keyword evidence="8" id="KW-0998">Cell outer membrane</keyword>
<evidence type="ECO:0000313" key="13">
    <source>
        <dbReference type="Proteomes" id="UP000237274"/>
    </source>
</evidence>
<evidence type="ECO:0000259" key="11">
    <source>
        <dbReference type="Pfam" id="PF13954"/>
    </source>
</evidence>
<dbReference type="Pfam" id="PF13953">
    <property type="entry name" value="PapC_C"/>
    <property type="match status" value="1"/>
</dbReference>
<dbReference type="Gene3D" id="3.10.20.410">
    <property type="match status" value="1"/>
</dbReference>
<evidence type="ECO:0000256" key="1">
    <source>
        <dbReference type="ARBA" id="ARBA00004571"/>
    </source>
</evidence>
<dbReference type="Pfam" id="PF13954">
    <property type="entry name" value="PapC_N"/>
    <property type="match status" value="1"/>
</dbReference>
<feature type="domain" description="PapC N-terminal" evidence="11">
    <location>
        <begin position="42"/>
        <end position="174"/>
    </location>
</feature>
<accession>A0ABD6VMB1</accession>
<dbReference type="Gene3D" id="2.60.40.2610">
    <property type="entry name" value="Outer membrane usher protein FimD, plug domain"/>
    <property type="match status" value="1"/>
</dbReference>
<dbReference type="Pfam" id="PF00577">
    <property type="entry name" value="Usher"/>
    <property type="match status" value="1"/>
</dbReference>
<dbReference type="InterPro" id="IPR042186">
    <property type="entry name" value="FimD_plug_dom"/>
</dbReference>
<dbReference type="PANTHER" id="PTHR30451">
    <property type="entry name" value="OUTER MEMBRANE USHER PROTEIN"/>
    <property type="match status" value="1"/>
</dbReference>
<keyword evidence="6 9" id="KW-0732">Signal</keyword>
<dbReference type="AlphaFoldDB" id="A0ABD6VMB1"/>
<organism evidence="12 13">
    <name type="scientific">Pectobacterium odoriferum</name>
    <dbReference type="NCBI Taxonomy" id="78398"/>
    <lineage>
        <taxon>Bacteria</taxon>
        <taxon>Pseudomonadati</taxon>
        <taxon>Pseudomonadota</taxon>
        <taxon>Gammaproteobacteria</taxon>
        <taxon>Enterobacterales</taxon>
        <taxon>Pectobacteriaceae</taxon>
        <taxon>Pectobacterium</taxon>
    </lineage>
</organism>
<keyword evidence="7" id="KW-0472">Membrane</keyword>